<dbReference type="PANTHER" id="PTHR43255:SF1">
    <property type="entry name" value="IRON-SULFUR-BINDING OXIDOREDUCTASE FADF-RELATED"/>
    <property type="match status" value="1"/>
</dbReference>
<feature type="domain" description="Cysteine-rich" evidence="7">
    <location>
        <begin position="3"/>
        <end position="60"/>
    </location>
</feature>
<feature type="region of interest" description="Disordered" evidence="6">
    <location>
        <begin position="1"/>
        <end position="28"/>
    </location>
</feature>
<keyword evidence="4" id="KW-0408">Iron</keyword>
<dbReference type="GO" id="GO:0051539">
    <property type="term" value="F:4 iron, 4 sulfur cluster binding"/>
    <property type="evidence" value="ECO:0007669"/>
    <property type="project" value="UniProtKB-KW"/>
</dbReference>
<protein>
    <recommendedName>
        <fullName evidence="7">Cysteine-rich domain-containing protein</fullName>
    </recommendedName>
</protein>
<evidence type="ECO:0000256" key="1">
    <source>
        <dbReference type="ARBA" id="ARBA00022485"/>
    </source>
</evidence>
<gene>
    <name evidence="8" type="ORF">DJ79_04950</name>
</gene>
<keyword evidence="1" id="KW-0004">4Fe-4S</keyword>
<dbReference type="PANTHER" id="PTHR43255">
    <property type="entry name" value="IRON-SULFUR-BINDING OXIDOREDUCTASE FADF-RELATED-RELATED"/>
    <property type="match status" value="1"/>
</dbReference>
<organism evidence="8 9">
    <name type="scientific">Halorubrum ezzemoulense</name>
    <name type="common">Halorubrum chaoviator</name>
    <dbReference type="NCBI Taxonomy" id="337243"/>
    <lineage>
        <taxon>Archaea</taxon>
        <taxon>Methanobacteriati</taxon>
        <taxon>Methanobacteriota</taxon>
        <taxon>Stenosarchaea group</taxon>
        <taxon>Halobacteria</taxon>
        <taxon>Halobacteriales</taxon>
        <taxon>Haloferacaceae</taxon>
        <taxon>Halorubrum</taxon>
    </lineage>
</organism>
<name>A0A256JIU6_HALEZ</name>
<dbReference type="InterPro" id="IPR004017">
    <property type="entry name" value="Cys_rich_dom"/>
</dbReference>
<dbReference type="InterPro" id="IPR051460">
    <property type="entry name" value="HdrC_iron-sulfur_subunit"/>
</dbReference>
<reference evidence="8 9" key="1">
    <citation type="journal article" date="2014" name="Front. Microbiol.">
        <title>Population and genomic analysis of the genus Halorubrum.</title>
        <authorList>
            <person name="Fullmer M.S."/>
            <person name="Soucy S.M."/>
            <person name="Swithers K.S."/>
            <person name="Makkay A.M."/>
            <person name="Wheeler R."/>
            <person name="Ventosa A."/>
            <person name="Gogarten J.P."/>
            <person name="Papke R.T."/>
        </authorList>
    </citation>
    <scope>NUCLEOTIDE SEQUENCE [LARGE SCALE GENOMIC DNA]</scope>
    <source>
        <strain evidence="8 9">Ga2p</strain>
    </source>
</reference>
<evidence type="ECO:0000256" key="2">
    <source>
        <dbReference type="ARBA" id="ARBA00022723"/>
    </source>
</evidence>
<keyword evidence="5" id="KW-0411">Iron-sulfur</keyword>
<sequence>MPRSRDDSFCCGGGGGGLWTEHEEEVKPSEERLREAVEDTDAGASIEKFVVACPMCTTMFEDGRKTGDFEDQIEIVDVAELLIEAVEVGS</sequence>
<proteinExistence type="predicted"/>
<keyword evidence="2" id="KW-0479">Metal-binding</keyword>
<evidence type="ECO:0000256" key="5">
    <source>
        <dbReference type="ARBA" id="ARBA00023014"/>
    </source>
</evidence>
<dbReference type="GO" id="GO:0046872">
    <property type="term" value="F:metal ion binding"/>
    <property type="evidence" value="ECO:0007669"/>
    <property type="project" value="UniProtKB-KW"/>
</dbReference>
<evidence type="ECO:0000313" key="8">
    <source>
        <dbReference type="EMBL" id="OYR68795.1"/>
    </source>
</evidence>
<evidence type="ECO:0000259" key="7">
    <source>
        <dbReference type="Pfam" id="PF02754"/>
    </source>
</evidence>
<keyword evidence="3" id="KW-0560">Oxidoreductase</keyword>
<dbReference type="GO" id="GO:0005886">
    <property type="term" value="C:plasma membrane"/>
    <property type="evidence" value="ECO:0007669"/>
    <property type="project" value="TreeGrafter"/>
</dbReference>
<accession>A0A256JIU6</accession>
<evidence type="ECO:0000256" key="3">
    <source>
        <dbReference type="ARBA" id="ARBA00023002"/>
    </source>
</evidence>
<dbReference type="AlphaFoldDB" id="A0A256JIU6"/>
<dbReference type="Proteomes" id="UP000215607">
    <property type="component" value="Unassembled WGS sequence"/>
</dbReference>
<dbReference type="GO" id="GO:0016491">
    <property type="term" value="F:oxidoreductase activity"/>
    <property type="evidence" value="ECO:0007669"/>
    <property type="project" value="UniProtKB-KW"/>
</dbReference>
<evidence type="ECO:0000256" key="6">
    <source>
        <dbReference type="SAM" id="MobiDB-lite"/>
    </source>
</evidence>
<dbReference type="Pfam" id="PF02754">
    <property type="entry name" value="CCG"/>
    <property type="match status" value="1"/>
</dbReference>
<evidence type="ECO:0000256" key="4">
    <source>
        <dbReference type="ARBA" id="ARBA00023004"/>
    </source>
</evidence>
<comment type="caution">
    <text evidence="8">The sequence shown here is derived from an EMBL/GenBank/DDBJ whole genome shotgun (WGS) entry which is preliminary data.</text>
</comment>
<dbReference type="EMBL" id="NHPA01000030">
    <property type="protein sequence ID" value="OYR68795.1"/>
    <property type="molecule type" value="Genomic_DNA"/>
</dbReference>
<evidence type="ECO:0000313" key="9">
    <source>
        <dbReference type="Proteomes" id="UP000215607"/>
    </source>
</evidence>
<dbReference type="RefSeq" id="WP_094592763.1">
    <property type="nucleotide sequence ID" value="NZ_NHPA01000030.1"/>
</dbReference>